<gene>
    <name evidence="1" type="ORF">AVDCRST_MAG70-2213</name>
</gene>
<accession>A0A6J4V9F8</accession>
<evidence type="ECO:0000313" key="1">
    <source>
        <dbReference type="EMBL" id="CAA9567929.1"/>
    </source>
</evidence>
<feature type="non-terminal residue" evidence="1">
    <location>
        <position position="1"/>
    </location>
</feature>
<dbReference type="EMBL" id="CADCWH010000357">
    <property type="protein sequence ID" value="CAA9567929.1"/>
    <property type="molecule type" value="Genomic_DNA"/>
</dbReference>
<dbReference type="AlphaFoldDB" id="A0A6J4V9F8"/>
<feature type="non-terminal residue" evidence="1">
    <location>
        <position position="42"/>
    </location>
</feature>
<proteinExistence type="predicted"/>
<reference evidence="1" key="1">
    <citation type="submission" date="2020-02" db="EMBL/GenBank/DDBJ databases">
        <authorList>
            <person name="Meier V. D."/>
        </authorList>
    </citation>
    <scope>NUCLEOTIDE SEQUENCE</scope>
    <source>
        <strain evidence="1">AVDCRST_MAG70</strain>
    </source>
</reference>
<protein>
    <submittedName>
        <fullName evidence="1">Uncharacterized protein</fullName>
    </submittedName>
</protein>
<sequence length="42" mass="4188">ARDSAIAVPGTIGRRVAVGRDGARRAWSAITGGYAFGGCPAV</sequence>
<name>A0A6J4V9F8_9BACT</name>
<organism evidence="1">
    <name type="scientific">uncultured Thermomicrobiales bacterium</name>
    <dbReference type="NCBI Taxonomy" id="1645740"/>
    <lineage>
        <taxon>Bacteria</taxon>
        <taxon>Pseudomonadati</taxon>
        <taxon>Thermomicrobiota</taxon>
        <taxon>Thermomicrobia</taxon>
        <taxon>Thermomicrobiales</taxon>
        <taxon>environmental samples</taxon>
    </lineage>
</organism>